<proteinExistence type="predicted"/>
<dbReference type="EMBL" id="AOFT01000008">
    <property type="protein sequence ID" value="EMR06218.1"/>
    <property type="molecule type" value="Genomic_DNA"/>
</dbReference>
<comment type="caution">
    <text evidence="2">The sequence shown here is derived from an EMBL/GenBank/DDBJ whole genome shotgun (WGS) entry which is preliminary data.</text>
</comment>
<keyword evidence="1" id="KW-0472">Membrane</keyword>
<name>M7NCB6_9BACL</name>
<organism evidence="2 3">
    <name type="scientific">Bhargavaea cecembensis DSE10</name>
    <dbReference type="NCBI Taxonomy" id="1235279"/>
    <lineage>
        <taxon>Bacteria</taxon>
        <taxon>Bacillati</taxon>
        <taxon>Bacillota</taxon>
        <taxon>Bacilli</taxon>
        <taxon>Bacillales</taxon>
        <taxon>Caryophanaceae</taxon>
        <taxon>Bhargavaea</taxon>
    </lineage>
</organism>
<evidence type="ECO:0000313" key="3">
    <source>
        <dbReference type="Proteomes" id="UP000011919"/>
    </source>
</evidence>
<sequence>MPLTVAEAAGLIIQVAGAIVGLLTLVVTLIVAISKKE</sequence>
<evidence type="ECO:0000313" key="2">
    <source>
        <dbReference type="EMBL" id="EMR06218.1"/>
    </source>
</evidence>
<evidence type="ECO:0008006" key="4">
    <source>
        <dbReference type="Google" id="ProtNLM"/>
    </source>
</evidence>
<feature type="transmembrane region" description="Helical" evidence="1">
    <location>
        <begin position="12"/>
        <end position="33"/>
    </location>
</feature>
<keyword evidence="1" id="KW-0812">Transmembrane</keyword>
<dbReference type="AlphaFoldDB" id="M7NCB6"/>
<reference evidence="2 3" key="1">
    <citation type="journal article" date="2013" name="Genome Announc.">
        <title>Draft Genome Sequence of Bhargavaea cecembensis Strain DSE10T, Isolated from a Deep-Sea Sediment Sample Collected at a Depth of 5,904 m from the Chagos-Laccadive Ridge System in the Indian Ocean.</title>
        <authorList>
            <person name="Shivaji S."/>
            <person name="Ara S."/>
            <person name="Begum Z."/>
            <person name="Ruth M."/>
            <person name="Singh A."/>
            <person name="Kumar Pinnaka A."/>
        </authorList>
    </citation>
    <scope>NUCLEOTIDE SEQUENCE [LARGE SCALE GENOMIC DNA]</scope>
    <source>
        <strain evidence="2 3">DSE10</strain>
    </source>
</reference>
<protein>
    <recommendedName>
        <fullName evidence="4">Holin-like toxin</fullName>
    </recommendedName>
</protein>
<gene>
    <name evidence="2" type="ORF">C772_01863</name>
</gene>
<dbReference type="Proteomes" id="UP000011919">
    <property type="component" value="Unassembled WGS sequence"/>
</dbReference>
<accession>M7NCB6</accession>
<evidence type="ECO:0000256" key="1">
    <source>
        <dbReference type="SAM" id="Phobius"/>
    </source>
</evidence>
<keyword evidence="3" id="KW-1185">Reference proteome</keyword>
<keyword evidence="1" id="KW-1133">Transmembrane helix</keyword>